<name>A0A9N8YUI1_9GLOM</name>
<proteinExistence type="predicted"/>
<gene>
    <name evidence="1" type="ORF">PBRASI_LOCUS171</name>
</gene>
<dbReference type="Proteomes" id="UP000789739">
    <property type="component" value="Unassembled WGS sequence"/>
</dbReference>
<dbReference type="EMBL" id="CAJVPI010000008">
    <property type="protein sequence ID" value="CAG8453479.1"/>
    <property type="molecule type" value="Genomic_DNA"/>
</dbReference>
<dbReference type="AlphaFoldDB" id="A0A9N8YUI1"/>
<comment type="caution">
    <text evidence="1">The sequence shown here is derived from an EMBL/GenBank/DDBJ whole genome shotgun (WGS) entry which is preliminary data.</text>
</comment>
<evidence type="ECO:0000313" key="1">
    <source>
        <dbReference type="EMBL" id="CAG8453479.1"/>
    </source>
</evidence>
<organism evidence="1 2">
    <name type="scientific">Paraglomus brasilianum</name>
    <dbReference type="NCBI Taxonomy" id="144538"/>
    <lineage>
        <taxon>Eukaryota</taxon>
        <taxon>Fungi</taxon>
        <taxon>Fungi incertae sedis</taxon>
        <taxon>Mucoromycota</taxon>
        <taxon>Glomeromycotina</taxon>
        <taxon>Glomeromycetes</taxon>
        <taxon>Paraglomerales</taxon>
        <taxon>Paraglomeraceae</taxon>
        <taxon>Paraglomus</taxon>
    </lineage>
</organism>
<protein>
    <submittedName>
        <fullName evidence="1">1003_t:CDS:1</fullName>
    </submittedName>
</protein>
<sequence length="138" mass="14582">MSTKTNTYPPPYDATVLQIPSMAATSSPGSTVYIQDPRTGHLTPAFIPSGNEHAYTNTSGNYTTGNDSFQYVPAGNQTRIPNPAYVRPDSTITASPPNVIGDYVGGFNLVYSVAYSLSAVVLDSSCVGACECQTMLCL</sequence>
<accession>A0A9N8YUI1</accession>
<evidence type="ECO:0000313" key="2">
    <source>
        <dbReference type="Proteomes" id="UP000789739"/>
    </source>
</evidence>
<keyword evidence="2" id="KW-1185">Reference proteome</keyword>
<reference evidence="1" key="1">
    <citation type="submission" date="2021-06" db="EMBL/GenBank/DDBJ databases">
        <authorList>
            <person name="Kallberg Y."/>
            <person name="Tangrot J."/>
            <person name="Rosling A."/>
        </authorList>
    </citation>
    <scope>NUCLEOTIDE SEQUENCE</scope>
    <source>
        <strain evidence="1">BR232B</strain>
    </source>
</reference>